<dbReference type="EMBL" id="MHPE01000017">
    <property type="protein sequence ID" value="OGZ77095.1"/>
    <property type="molecule type" value="Genomic_DNA"/>
</dbReference>
<gene>
    <name evidence="1" type="ORF">A3G45_02675</name>
</gene>
<comment type="caution">
    <text evidence="1">The sequence shown here is derived from an EMBL/GenBank/DDBJ whole genome shotgun (WGS) entry which is preliminary data.</text>
</comment>
<name>A0A1G2IQQ9_9BACT</name>
<reference evidence="1 2" key="1">
    <citation type="journal article" date="2016" name="Nat. Commun.">
        <title>Thousands of microbial genomes shed light on interconnected biogeochemical processes in an aquifer system.</title>
        <authorList>
            <person name="Anantharaman K."/>
            <person name="Brown C.T."/>
            <person name="Hug L.A."/>
            <person name="Sharon I."/>
            <person name="Castelle C.J."/>
            <person name="Probst A.J."/>
            <person name="Thomas B.C."/>
            <person name="Singh A."/>
            <person name="Wilkins M.J."/>
            <person name="Karaoz U."/>
            <person name="Brodie E.L."/>
            <person name="Williams K.H."/>
            <person name="Hubbard S.S."/>
            <person name="Banfield J.F."/>
        </authorList>
    </citation>
    <scope>NUCLEOTIDE SEQUENCE [LARGE SCALE GENOMIC DNA]</scope>
</reference>
<proteinExistence type="predicted"/>
<evidence type="ECO:0000313" key="1">
    <source>
        <dbReference type="EMBL" id="OGZ77095.1"/>
    </source>
</evidence>
<dbReference type="AlphaFoldDB" id="A0A1G2IQQ9"/>
<sequence>MKNKKQEEKVSGEFTNNFSKNEFFDDCLICQAMKAAKNEGRELSFEELQKLFEKANEEQKLKNKLF</sequence>
<dbReference type="Proteomes" id="UP000178632">
    <property type="component" value="Unassembled WGS sequence"/>
</dbReference>
<protein>
    <submittedName>
        <fullName evidence="1">Uncharacterized protein</fullName>
    </submittedName>
</protein>
<organism evidence="1 2">
    <name type="scientific">Candidatus Staskawiczbacteria bacterium RIFCSPLOWO2_12_FULL_37_15</name>
    <dbReference type="NCBI Taxonomy" id="1802218"/>
    <lineage>
        <taxon>Bacteria</taxon>
        <taxon>Candidatus Staskawicziibacteriota</taxon>
    </lineage>
</organism>
<evidence type="ECO:0000313" key="2">
    <source>
        <dbReference type="Proteomes" id="UP000178632"/>
    </source>
</evidence>
<accession>A0A1G2IQQ9</accession>